<evidence type="ECO:0000313" key="1">
    <source>
        <dbReference type="EMBL" id="GMS83097.1"/>
    </source>
</evidence>
<comment type="caution">
    <text evidence="1">The sequence shown here is derived from an EMBL/GenBank/DDBJ whole genome shotgun (WGS) entry which is preliminary data.</text>
</comment>
<evidence type="ECO:0000313" key="2">
    <source>
        <dbReference type="Proteomes" id="UP001432027"/>
    </source>
</evidence>
<dbReference type="EMBL" id="BTSX01000002">
    <property type="protein sequence ID" value="GMS83097.1"/>
    <property type="molecule type" value="Genomic_DNA"/>
</dbReference>
<gene>
    <name evidence="1" type="ORF">PENTCL1PPCAC_5272</name>
</gene>
<feature type="non-terminal residue" evidence="1">
    <location>
        <position position="84"/>
    </location>
</feature>
<keyword evidence="2" id="KW-1185">Reference proteome</keyword>
<organism evidence="1 2">
    <name type="scientific">Pristionchus entomophagus</name>
    <dbReference type="NCBI Taxonomy" id="358040"/>
    <lineage>
        <taxon>Eukaryota</taxon>
        <taxon>Metazoa</taxon>
        <taxon>Ecdysozoa</taxon>
        <taxon>Nematoda</taxon>
        <taxon>Chromadorea</taxon>
        <taxon>Rhabditida</taxon>
        <taxon>Rhabditina</taxon>
        <taxon>Diplogasteromorpha</taxon>
        <taxon>Diplogasteroidea</taxon>
        <taxon>Neodiplogasteridae</taxon>
        <taxon>Pristionchus</taxon>
    </lineage>
</organism>
<protein>
    <submittedName>
        <fullName evidence="1">Uncharacterized protein</fullName>
    </submittedName>
</protein>
<name>A0AAV5SIB9_9BILA</name>
<accession>A0AAV5SIB9</accession>
<sequence>LVPSKRLRVLIDPLQCRHLVPQAIVAGTSCLTGSHESEIADSVVNRDEEDITSDDILADVDVSKRHRVSDLEGTTVDKHHYGEA</sequence>
<feature type="non-terminal residue" evidence="1">
    <location>
        <position position="1"/>
    </location>
</feature>
<dbReference type="Proteomes" id="UP001432027">
    <property type="component" value="Unassembled WGS sequence"/>
</dbReference>
<proteinExistence type="predicted"/>
<reference evidence="1" key="1">
    <citation type="submission" date="2023-10" db="EMBL/GenBank/DDBJ databases">
        <title>Genome assembly of Pristionchus species.</title>
        <authorList>
            <person name="Yoshida K."/>
            <person name="Sommer R.J."/>
        </authorList>
    </citation>
    <scope>NUCLEOTIDE SEQUENCE</scope>
    <source>
        <strain evidence="1">RS0144</strain>
    </source>
</reference>
<dbReference type="AlphaFoldDB" id="A0AAV5SIB9"/>